<dbReference type="Gene3D" id="2.40.128.110">
    <property type="entry name" value="Lipid/polyisoprenoid-binding, YceI-like"/>
    <property type="match status" value="1"/>
</dbReference>
<dbReference type="AlphaFoldDB" id="A0A0W0VDT0"/>
<keyword evidence="1" id="KW-0732">Signal</keyword>
<dbReference type="EMBL" id="LNYJ01000011">
    <property type="protein sequence ID" value="KTD18321.1"/>
    <property type="molecule type" value="Genomic_DNA"/>
</dbReference>
<dbReference type="Pfam" id="PF04264">
    <property type="entry name" value="YceI"/>
    <property type="match status" value="1"/>
</dbReference>
<protein>
    <submittedName>
        <fullName evidence="3">Putative YceI-like family protein</fullName>
    </submittedName>
</protein>
<dbReference type="STRING" id="456.Ljor_2627"/>
<dbReference type="SUPFAM" id="SSF101874">
    <property type="entry name" value="YceI-like"/>
    <property type="match status" value="1"/>
</dbReference>
<dbReference type="PANTHER" id="PTHR34406">
    <property type="entry name" value="PROTEIN YCEI"/>
    <property type="match status" value="1"/>
</dbReference>
<name>A0A0W0VDT0_9GAMM</name>
<organism evidence="3 4">
    <name type="scientific">Legionella jordanis</name>
    <dbReference type="NCBI Taxonomy" id="456"/>
    <lineage>
        <taxon>Bacteria</taxon>
        <taxon>Pseudomonadati</taxon>
        <taxon>Pseudomonadota</taxon>
        <taxon>Gammaproteobacteria</taxon>
        <taxon>Legionellales</taxon>
        <taxon>Legionellaceae</taxon>
        <taxon>Legionella</taxon>
    </lineage>
</organism>
<evidence type="ECO:0000313" key="3">
    <source>
        <dbReference type="EMBL" id="KTD18321.1"/>
    </source>
</evidence>
<dbReference type="InterPro" id="IPR007372">
    <property type="entry name" value="Lipid/polyisoprenoid-bd_YceI"/>
</dbReference>
<dbReference type="OrthoDB" id="1247465at2"/>
<feature type="signal peptide" evidence="1">
    <location>
        <begin position="1"/>
        <end position="24"/>
    </location>
</feature>
<evidence type="ECO:0000256" key="1">
    <source>
        <dbReference type="SAM" id="SignalP"/>
    </source>
</evidence>
<accession>A0A0W0VDT0</accession>
<proteinExistence type="predicted"/>
<dbReference type="PATRIC" id="fig|456.5.peg.2819"/>
<gene>
    <name evidence="3" type="ORF">Ljor_2627</name>
</gene>
<dbReference type="SMART" id="SM00867">
    <property type="entry name" value="YceI"/>
    <property type="match status" value="1"/>
</dbReference>
<feature type="domain" description="Lipid/polyisoprenoid-binding YceI-like" evidence="2">
    <location>
        <begin position="28"/>
        <end position="189"/>
    </location>
</feature>
<evidence type="ECO:0000313" key="4">
    <source>
        <dbReference type="Proteomes" id="UP000055035"/>
    </source>
</evidence>
<dbReference type="Proteomes" id="UP000055035">
    <property type="component" value="Unassembled WGS sequence"/>
</dbReference>
<comment type="caution">
    <text evidence="3">The sequence shown here is derived from an EMBL/GenBank/DDBJ whole genome shotgun (WGS) entry which is preliminary data.</text>
</comment>
<dbReference type="PANTHER" id="PTHR34406:SF1">
    <property type="entry name" value="PROTEIN YCEI"/>
    <property type="match status" value="1"/>
</dbReference>
<reference evidence="3 4" key="1">
    <citation type="submission" date="2015-11" db="EMBL/GenBank/DDBJ databases">
        <title>Genomic analysis of 38 Legionella species identifies large and diverse effector repertoires.</title>
        <authorList>
            <person name="Burstein D."/>
            <person name="Amaro F."/>
            <person name="Zusman T."/>
            <person name="Lifshitz Z."/>
            <person name="Cohen O."/>
            <person name="Gilbert J.A."/>
            <person name="Pupko T."/>
            <person name="Shuman H.A."/>
            <person name="Segal G."/>
        </authorList>
    </citation>
    <scope>NUCLEOTIDE SEQUENCE [LARGE SCALE GENOMIC DNA]</scope>
    <source>
        <strain evidence="3 4">BL-540</strain>
    </source>
</reference>
<feature type="chain" id="PRO_5006914697" evidence="1">
    <location>
        <begin position="25"/>
        <end position="191"/>
    </location>
</feature>
<sequence>MNTNKLMKCFLFSIFFMHSFFSHAALSEWEIIPSESKLTFTAVQNNAPVSGEFKRFSGKIIADPDDYKTGSIDIIVDMASLFTSYAELKDTLVTADWFNIAKFPKAEFKANQFNKLGQNVYEADGMLNIRDKSAPVKLTFKLEQLSGDKATVEGDTTIKRSTFGVGQGDWASTEEVKDDVKVHFKVVAKKK</sequence>
<dbReference type="RefSeq" id="WP_058471992.1">
    <property type="nucleotide sequence ID" value="NZ_CAAAIC010000006.1"/>
</dbReference>
<evidence type="ECO:0000259" key="2">
    <source>
        <dbReference type="SMART" id="SM00867"/>
    </source>
</evidence>
<keyword evidence="4" id="KW-1185">Reference proteome</keyword>
<dbReference type="InterPro" id="IPR036761">
    <property type="entry name" value="TTHA0802/YceI-like_sf"/>
</dbReference>